<dbReference type="AlphaFoldDB" id="A0A4S2KFS7"/>
<protein>
    <submittedName>
        <fullName evidence="1">Uncharacterized protein</fullName>
    </submittedName>
</protein>
<gene>
    <name evidence="1" type="ORF">DBV15_10934</name>
</gene>
<dbReference type="Proteomes" id="UP000310200">
    <property type="component" value="Unassembled WGS sequence"/>
</dbReference>
<comment type="caution">
    <text evidence="1">The sequence shown here is derived from an EMBL/GenBank/DDBJ whole genome shotgun (WGS) entry which is preliminary data.</text>
</comment>
<accession>A0A4S2KFS7</accession>
<reference evidence="1 2" key="1">
    <citation type="journal article" date="2019" name="Philos. Trans. R. Soc. Lond., B, Biol. Sci.">
        <title>Ant behaviour and brain gene expression of defending hosts depend on the ecological success of the intruding social parasite.</title>
        <authorList>
            <person name="Kaur R."/>
            <person name="Stoldt M."/>
            <person name="Jongepier E."/>
            <person name="Feldmeyer B."/>
            <person name="Menzel F."/>
            <person name="Bornberg-Bauer E."/>
            <person name="Foitzik S."/>
        </authorList>
    </citation>
    <scope>NUCLEOTIDE SEQUENCE [LARGE SCALE GENOMIC DNA]</scope>
    <source>
        <tissue evidence="1">Whole body</tissue>
    </source>
</reference>
<evidence type="ECO:0000313" key="2">
    <source>
        <dbReference type="Proteomes" id="UP000310200"/>
    </source>
</evidence>
<name>A0A4S2KFS7_9HYME</name>
<dbReference type="EMBL" id="QBLH01002833">
    <property type="protein sequence ID" value="TGZ46669.1"/>
    <property type="molecule type" value="Genomic_DNA"/>
</dbReference>
<proteinExistence type="predicted"/>
<sequence>MEDGIAYPGRVTFWLISERAYHGKTIHHRYVTRHYGFTIVPYNVCMGDKLPRDTPRSIAPELALGRNGASSTRTITDKSGLSRSTLEFRERSTPIPCGSLHYSIKVGVRYDDISRIASLNRSISATRTCATIDGARMPNDACTRGHAYPREIACTRRGHPANSLVQACPIIGVGIRVSVHTYLSLLPRDARPHTSDAVAATVRYRQGTPTWKTTTA</sequence>
<organism evidence="1 2">
    <name type="scientific">Temnothorax longispinosus</name>
    <dbReference type="NCBI Taxonomy" id="300112"/>
    <lineage>
        <taxon>Eukaryota</taxon>
        <taxon>Metazoa</taxon>
        <taxon>Ecdysozoa</taxon>
        <taxon>Arthropoda</taxon>
        <taxon>Hexapoda</taxon>
        <taxon>Insecta</taxon>
        <taxon>Pterygota</taxon>
        <taxon>Neoptera</taxon>
        <taxon>Endopterygota</taxon>
        <taxon>Hymenoptera</taxon>
        <taxon>Apocrita</taxon>
        <taxon>Aculeata</taxon>
        <taxon>Formicoidea</taxon>
        <taxon>Formicidae</taxon>
        <taxon>Myrmicinae</taxon>
        <taxon>Temnothorax</taxon>
    </lineage>
</organism>
<keyword evidence="2" id="KW-1185">Reference proteome</keyword>
<evidence type="ECO:0000313" key="1">
    <source>
        <dbReference type="EMBL" id="TGZ46669.1"/>
    </source>
</evidence>